<comment type="caution">
    <text evidence="1">The sequence shown here is derived from an EMBL/GenBank/DDBJ whole genome shotgun (WGS) entry which is preliminary data.</text>
</comment>
<reference evidence="2" key="1">
    <citation type="journal article" date="2019" name="Int. J. Syst. Evol. Microbiol.">
        <title>The Global Catalogue of Microorganisms (GCM) 10K type strain sequencing project: providing services to taxonomists for standard genome sequencing and annotation.</title>
        <authorList>
            <consortium name="The Broad Institute Genomics Platform"/>
            <consortium name="The Broad Institute Genome Sequencing Center for Infectious Disease"/>
            <person name="Wu L."/>
            <person name="Ma J."/>
        </authorList>
    </citation>
    <scope>NUCLEOTIDE SEQUENCE [LARGE SCALE GENOMIC DNA]</scope>
    <source>
        <strain evidence="2">CGMCC 1.6375</strain>
    </source>
</reference>
<dbReference type="Proteomes" id="UP000632339">
    <property type="component" value="Unassembled WGS sequence"/>
</dbReference>
<protein>
    <recommendedName>
        <fullName evidence="3">Lipoprotein</fullName>
    </recommendedName>
</protein>
<evidence type="ECO:0000313" key="2">
    <source>
        <dbReference type="Proteomes" id="UP000632339"/>
    </source>
</evidence>
<accession>A0ABQ2HQQ0</accession>
<dbReference type="PROSITE" id="PS51257">
    <property type="entry name" value="PROKAR_LIPOPROTEIN"/>
    <property type="match status" value="1"/>
</dbReference>
<gene>
    <name evidence="1" type="ORF">GCM10010967_20840</name>
</gene>
<dbReference type="EMBL" id="BMLI01000001">
    <property type="protein sequence ID" value="GGM88045.1"/>
    <property type="molecule type" value="Genomic_DNA"/>
</dbReference>
<evidence type="ECO:0000313" key="1">
    <source>
        <dbReference type="EMBL" id="GGM88045.1"/>
    </source>
</evidence>
<name>A0ABQ2HQQ0_9BACT</name>
<proteinExistence type="predicted"/>
<keyword evidence="2" id="KW-1185">Reference proteome</keyword>
<sequence length="141" mass="15347">MKKTILLAFLCIAAIACDKKDDSTPQPELGTVSVPYRQSTKVSASGTDLKVELKEITDSRCPINADCISMGSAKLVLTISDASNAANVNFEFSAISQRNAQEFKLGDVEYVLSVTEVLPYPQLPVTTKLEDYKIGVSIERK</sequence>
<evidence type="ECO:0008006" key="3">
    <source>
        <dbReference type="Google" id="ProtNLM"/>
    </source>
</evidence>
<dbReference type="RefSeq" id="WP_019943973.1">
    <property type="nucleotide sequence ID" value="NZ_BMLI01000001.1"/>
</dbReference>
<organism evidence="1 2">
    <name type="scientific">Dyadobacter beijingensis</name>
    <dbReference type="NCBI Taxonomy" id="365489"/>
    <lineage>
        <taxon>Bacteria</taxon>
        <taxon>Pseudomonadati</taxon>
        <taxon>Bacteroidota</taxon>
        <taxon>Cytophagia</taxon>
        <taxon>Cytophagales</taxon>
        <taxon>Spirosomataceae</taxon>
        <taxon>Dyadobacter</taxon>
    </lineage>
</organism>